<feature type="binding site" evidence="3">
    <location>
        <position position="88"/>
    </location>
    <ligand>
        <name>Zn(2+)</name>
        <dbReference type="ChEBI" id="CHEBI:29105"/>
    </ligand>
</feature>
<dbReference type="PANTHER" id="PTHR10122">
    <property type="entry name" value="CYTOCHROME C OXIDASE SUBUNIT 5B, MITOCHONDRIAL"/>
    <property type="match status" value="1"/>
</dbReference>
<dbReference type="EMBL" id="OA882048">
    <property type="protein sequence ID" value="CAD7272210.1"/>
    <property type="molecule type" value="Genomic_DNA"/>
</dbReference>
<dbReference type="Gene3D" id="2.60.11.10">
    <property type="entry name" value="Cytochrome c oxidase, subunit Vb"/>
    <property type="match status" value="1"/>
</dbReference>
<dbReference type="OrthoDB" id="10249250at2759"/>
<dbReference type="GO" id="GO:0045277">
    <property type="term" value="C:respiratory chain complex IV"/>
    <property type="evidence" value="ECO:0007669"/>
    <property type="project" value="InterPro"/>
</dbReference>
<evidence type="ECO:0000256" key="3">
    <source>
        <dbReference type="PIRSR" id="PIRSR602124-1"/>
    </source>
</evidence>
<dbReference type="CDD" id="cd00924">
    <property type="entry name" value="Cyt_c_Oxidase_Vb"/>
    <property type="match status" value="1"/>
</dbReference>
<dbReference type="GO" id="GO:0046872">
    <property type="term" value="F:metal ion binding"/>
    <property type="evidence" value="ECO:0007669"/>
    <property type="project" value="UniProtKB-KW"/>
</dbReference>
<dbReference type="AlphaFoldDB" id="A0A7R9BDW4"/>
<dbReference type="GO" id="GO:0005740">
    <property type="term" value="C:mitochondrial envelope"/>
    <property type="evidence" value="ECO:0007669"/>
    <property type="project" value="InterPro"/>
</dbReference>
<evidence type="ECO:0000313" key="5">
    <source>
        <dbReference type="EMBL" id="CAD7272210.1"/>
    </source>
</evidence>
<gene>
    <name evidence="5" type="ORF">NMOB1V02_LOCUS154</name>
</gene>
<dbReference type="InterPro" id="IPR002124">
    <property type="entry name" value="Cyt_c_oxidase_su5b"/>
</dbReference>
<evidence type="ECO:0008006" key="7">
    <source>
        <dbReference type="Google" id="ProtNLM"/>
    </source>
</evidence>
<dbReference type="Pfam" id="PF01215">
    <property type="entry name" value="COX5B"/>
    <property type="match status" value="1"/>
</dbReference>
<protein>
    <recommendedName>
        <fullName evidence="7">Cytochrome c oxidase subunit 5B, mitochondrial</fullName>
    </recommendedName>
</protein>
<accession>A0A7R9BDW4</accession>
<dbReference type="GO" id="GO:0006123">
    <property type="term" value="P:mitochondrial electron transport, cytochrome c to oxygen"/>
    <property type="evidence" value="ECO:0007669"/>
    <property type="project" value="InterPro"/>
</dbReference>
<dbReference type="SUPFAM" id="SSF57802">
    <property type="entry name" value="Rubredoxin-like"/>
    <property type="match status" value="1"/>
</dbReference>
<feature type="binding site" evidence="3">
    <location>
        <position position="110"/>
    </location>
    <ligand>
        <name>Zn(2+)</name>
        <dbReference type="ChEBI" id="CHEBI:29105"/>
    </ligand>
</feature>
<evidence type="ECO:0000256" key="4">
    <source>
        <dbReference type="SAM" id="MobiDB-lite"/>
    </source>
</evidence>
<name>A0A7R9BDW4_9CRUS</name>
<organism evidence="5">
    <name type="scientific">Notodromas monacha</name>
    <dbReference type="NCBI Taxonomy" id="399045"/>
    <lineage>
        <taxon>Eukaryota</taxon>
        <taxon>Metazoa</taxon>
        <taxon>Ecdysozoa</taxon>
        <taxon>Arthropoda</taxon>
        <taxon>Crustacea</taxon>
        <taxon>Oligostraca</taxon>
        <taxon>Ostracoda</taxon>
        <taxon>Podocopa</taxon>
        <taxon>Podocopida</taxon>
        <taxon>Cypridocopina</taxon>
        <taxon>Cypridoidea</taxon>
        <taxon>Cyprididae</taxon>
        <taxon>Notodromas</taxon>
    </lineage>
</organism>
<feature type="region of interest" description="Disordered" evidence="4">
    <location>
        <begin position="47"/>
        <end position="74"/>
    </location>
</feature>
<sequence length="140" mass="15916">MALSMCTRVVVRTALSRSLHTSCALKKDYTLNDPFEHATGREKLILQAEREGNPDPFNTKPIKRGKGTKDEPTKVPSFLEKRIVGCVCDDESMHVNWMWLEKGHDRRCACGYWFQLTDAKPLPDCAEFKAIPIGGDHHHH</sequence>
<dbReference type="FunFam" id="2.60.11.10:FF:000004">
    <property type="entry name" value="Cytochrome c oxidase subunit 5B"/>
    <property type="match status" value="1"/>
</dbReference>
<dbReference type="Proteomes" id="UP000678499">
    <property type="component" value="Unassembled WGS sequence"/>
</dbReference>
<keyword evidence="6" id="KW-1185">Reference proteome</keyword>
<evidence type="ECO:0000313" key="6">
    <source>
        <dbReference type="Proteomes" id="UP000678499"/>
    </source>
</evidence>
<dbReference type="EMBL" id="CAJPEX010000011">
    <property type="protein sequence ID" value="CAG0912362.1"/>
    <property type="molecule type" value="Genomic_DNA"/>
</dbReference>
<dbReference type="InterPro" id="IPR036972">
    <property type="entry name" value="Cyt_c_oxidase_su5b_sf"/>
</dbReference>
<feature type="binding site" evidence="3">
    <location>
        <position position="86"/>
    </location>
    <ligand>
        <name>Zn(2+)</name>
        <dbReference type="ChEBI" id="CHEBI:29105"/>
    </ligand>
</feature>
<feature type="binding site" evidence="3">
    <location>
        <position position="108"/>
    </location>
    <ligand>
        <name>Zn(2+)</name>
        <dbReference type="ChEBI" id="CHEBI:29105"/>
    </ligand>
</feature>
<keyword evidence="1 3" id="KW-0479">Metal-binding</keyword>
<dbReference type="PROSITE" id="PS51359">
    <property type="entry name" value="COX5B_2"/>
    <property type="match status" value="1"/>
</dbReference>
<evidence type="ECO:0000256" key="1">
    <source>
        <dbReference type="ARBA" id="ARBA00022723"/>
    </source>
</evidence>
<evidence type="ECO:0000256" key="2">
    <source>
        <dbReference type="ARBA" id="ARBA00022833"/>
    </source>
</evidence>
<reference evidence="5" key="1">
    <citation type="submission" date="2020-11" db="EMBL/GenBank/DDBJ databases">
        <authorList>
            <person name="Tran Van P."/>
        </authorList>
    </citation>
    <scope>NUCLEOTIDE SEQUENCE</scope>
</reference>
<keyword evidence="2 3" id="KW-0862">Zinc</keyword>
<dbReference type="PANTHER" id="PTHR10122:SF0">
    <property type="entry name" value="CYTOCHROME C OXIDASE SUBUNIT 5B, ISOFORM A-RELATED"/>
    <property type="match status" value="1"/>
</dbReference>
<proteinExistence type="predicted"/>